<dbReference type="RefSeq" id="WP_156635482.1">
    <property type="nucleotide sequence ID" value="NZ_CACRTL010000019.1"/>
</dbReference>
<gene>
    <name evidence="1" type="ORF">CRLFYP8_02447</name>
</gene>
<protein>
    <submittedName>
        <fullName evidence="1">Uncharacterized protein</fullName>
    </submittedName>
</protein>
<sequence length="149" mass="17499">MLKIEKIKEKIKNFDTDVTADENLSCWLYRITTNPSVNKHICSGLVCSECLRLSLLNLLEEYKKTVKLSKFEYEYLKVAKKEGFNFIARDKTNVLYGFEKRPKKCDLMWGSGGDCVRMFESTFSFVKWVDEKPWKIDEILSNCEVIENE</sequence>
<dbReference type="EMBL" id="CACRTL010000019">
    <property type="protein sequence ID" value="VYT89401.1"/>
    <property type="molecule type" value="Genomic_DNA"/>
</dbReference>
<organism evidence="1">
    <name type="scientific">Thomasclavelia ramosa</name>
    <dbReference type="NCBI Taxonomy" id="1547"/>
    <lineage>
        <taxon>Bacteria</taxon>
        <taxon>Bacillati</taxon>
        <taxon>Bacillota</taxon>
        <taxon>Erysipelotrichia</taxon>
        <taxon>Erysipelotrichales</taxon>
        <taxon>Coprobacillaceae</taxon>
        <taxon>Thomasclavelia</taxon>
    </lineage>
</organism>
<accession>A0A6N3ACV5</accession>
<name>A0A6N3ACV5_9FIRM</name>
<proteinExistence type="predicted"/>
<dbReference type="AlphaFoldDB" id="A0A6N3ACV5"/>
<reference evidence="1" key="1">
    <citation type="submission" date="2019-11" db="EMBL/GenBank/DDBJ databases">
        <authorList>
            <person name="Feng L."/>
        </authorList>
    </citation>
    <scope>NUCLEOTIDE SEQUENCE</scope>
    <source>
        <strain evidence="1">CramosumLFYP8</strain>
    </source>
</reference>
<evidence type="ECO:0000313" key="1">
    <source>
        <dbReference type="EMBL" id="VYT89401.1"/>
    </source>
</evidence>